<comment type="caution">
    <text evidence="1">The sequence shown here is derived from an EMBL/GenBank/DDBJ whole genome shotgun (WGS) entry which is preliminary data.</text>
</comment>
<reference evidence="1 2" key="1">
    <citation type="submission" date="2020-02" db="EMBL/GenBank/DDBJ databases">
        <title>Draft genome sequence of Haematococcus lacustris strain NIES-144.</title>
        <authorList>
            <person name="Morimoto D."/>
            <person name="Nakagawa S."/>
            <person name="Yoshida T."/>
            <person name="Sawayama S."/>
        </authorList>
    </citation>
    <scope>NUCLEOTIDE SEQUENCE [LARGE SCALE GENOMIC DNA]</scope>
    <source>
        <strain evidence="1 2">NIES-144</strain>
    </source>
</reference>
<evidence type="ECO:0008006" key="3">
    <source>
        <dbReference type="Google" id="ProtNLM"/>
    </source>
</evidence>
<feature type="non-terminal residue" evidence="1">
    <location>
        <position position="1"/>
    </location>
</feature>
<accession>A0A6A0AIP1</accession>
<dbReference type="Proteomes" id="UP000485058">
    <property type="component" value="Unassembled WGS sequence"/>
</dbReference>
<protein>
    <recommendedName>
        <fullName evidence="3">Protein kinase domain-containing protein</fullName>
    </recommendedName>
</protein>
<organism evidence="1 2">
    <name type="scientific">Haematococcus lacustris</name>
    <name type="common">Green alga</name>
    <name type="synonym">Haematococcus pluvialis</name>
    <dbReference type="NCBI Taxonomy" id="44745"/>
    <lineage>
        <taxon>Eukaryota</taxon>
        <taxon>Viridiplantae</taxon>
        <taxon>Chlorophyta</taxon>
        <taxon>core chlorophytes</taxon>
        <taxon>Chlorophyceae</taxon>
        <taxon>CS clade</taxon>
        <taxon>Chlamydomonadales</taxon>
        <taxon>Haematococcaceae</taxon>
        <taxon>Haematococcus</taxon>
    </lineage>
</organism>
<evidence type="ECO:0000313" key="2">
    <source>
        <dbReference type="Proteomes" id="UP000485058"/>
    </source>
</evidence>
<keyword evidence="2" id="KW-1185">Reference proteome</keyword>
<evidence type="ECO:0000313" key="1">
    <source>
        <dbReference type="EMBL" id="GFH32163.1"/>
    </source>
</evidence>
<sequence length="74" mass="7732">MRSADSGSRRGPGSDAALMMLRAKLSDFGLARMKAGKCGRRGRVTRSCTWTLPAPSPSHTPALLGGLYNVRGGG</sequence>
<dbReference type="AlphaFoldDB" id="A0A6A0AIP1"/>
<dbReference type="EMBL" id="BLLF01006333">
    <property type="protein sequence ID" value="GFH32163.1"/>
    <property type="molecule type" value="Genomic_DNA"/>
</dbReference>
<gene>
    <name evidence="1" type="ORF">HaLaN_31339</name>
</gene>
<name>A0A6A0AIP1_HAELA</name>
<feature type="non-terminal residue" evidence="1">
    <location>
        <position position="74"/>
    </location>
</feature>
<proteinExistence type="predicted"/>